<accession>A0A3N2C0T6</accession>
<comment type="caution">
    <text evidence="1">The sequence shown here is derived from an EMBL/GenBank/DDBJ whole genome shotgun (WGS) entry which is preliminary data.</text>
</comment>
<protein>
    <submittedName>
        <fullName evidence="1">Uncharacterized protein</fullName>
    </submittedName>
</protein>
<evidence type="ECO:0000313" key="2">
    <source>
        <dbReference type="Proteomes" id="UP000266915"/>
    </source>
</evidence>
<dbReference type="RefSeq" id="WP_143736292.1">
    <property type="nucleotide sequence ID" value="NZ_FXAP01000001.1"/>
</dbReference>
<keyword evidence="2" id="KW-1185">Reference proteome</keyword>
<sequence>MLDTWSTITHPKDTHHIPDHDLIDHQPDEHCICGPTHRSDVSSGVLRWNVWHHSLDGREDDE</sequence>
<dbReference type="EMBL" id="RKHL01000001">
    <property type="protein sequence ID" value="ROR81115.1"/>
    <property type="molecule type" value="Genomic_DNA"/>
</dbReference>
<dbReference type="AlphaFoldDB" id="A0A3N2C0T6"/>
<dbReference type="Proteomes" id="UP000266915">
    <property type="component" value="Unassembled WGS sequence"/>
</dbReference>
<evidence type="ECO:0000313" key="1">
    <source>
        <dbReference type="EMBL" id="ROR81115.1"/>
    </source>
</evidence>
<reference evidence="1 2" key="1">
    <citation type="submission" date="2018-11" db="EMBL/GenBank/DDBJ databases">
        <title>Sequencing the genomes of 1000 actinobacteria strains.</title>
        <authorList>
            <person name="Klenk H.-P."/>
        </authorList>
    </citation>
    <scope>NUCLEOTIDE SEQUENCE [LARGE SCALE GENOMIC DNA]</scope>
    <source>
        <strain evidence="1 2">DSM 14012</strain>
    </source>
</reference>
<proteinExistence type="predicted"/>
<gene>
    <name evidence="1" type="ORF">EDD42_1167</name>
</gene>
<name>A0A3N2C0T6_9MICO</name>
<organism evidence="1 2">
    <name type="scientific">Plantibacter flavus</name>
    <dbReference type="NCBI Taxonomy" id="150123"/>
    <lineage>
        <taxon>Bacteria</taxon>
        <taxon>Bacillati</taxon>
        <taxon>Actinomycetota</taxon>
        <taxon>Actinomycetes</taxon>
        <taxon>Micrococcales</taxon>
        <taxon>Microbacteriaceae</taxon>
        <taxon>Plantibacter</taxon>
    </lineage>
</organism>